<dbReference type="Proteomes" id="UP000013827">
    <property type="component" value="Unassembled WGS sequence"/>
</dbReference>
<dbReference type="OMA" id="GRMRASK"/>
<keyword evidence="2" id="KW-1185">Reference proteome</keyword>
<dbReference type="RefSeq" id="XP_005765983.1">
    <property type="nucleotide sequence ID" value="XM_005765926.1"/>
</dbReference>
<proteinExistence type="predicted"/>
<dbReference type="AlphaFoldDB" id="A0A0D3IQL9"/>
<organism evidence="1 2">
    <name type="scientific">Emiliania huxleyi (strain CCMP1516)</name>
    <dbReference type="NCBI Taxonomy" id="280463"/>
    <lineage>
        <taxon>Eukaryota</taxon>
        <taxon>Haptista</taxon>
        <taxon>Haptophyta</taxon>
        <taxon>Prymnesiophyceae</taxon>
        <taxon>Isochrysidales</taxon>
        <taxon>Noelaerhabdaceae</taxon>
        <taxon>Emiliania</taxon>
    </lineage>
</organism>
<sequence length="218" mass="24874">MAEARERGVSWTEATSEAMRDVRKERRSESLREFYEGLAAAPTFDLGALRAQYEEGLAAEDKMTATQRMGLRFDQLRGGEQAQALDEMKAELRTSLAILDAMTPAEARNPLVLVKASRAAKERIVGQVGLSSDAPIKSVLMQFEWSLIQHEFLRRERLAGRTLPRTQEEMEWMLRQRPTSRAFRMLRSESMRMQGRMRASKVARPRGFAAERGLRLVN</sequence>
<name>A0A0D3IQL9_EMIH1</name>
<accession>A0A0D3IQL9</accession>
<dbReference type="GeneID" id="17259731"/>
<dbReference type="HOGENOM" id="CLU_1268941_0_0_1"/>
<evidence type="ECO:0000313" key="2">
    <source>
        <dbReference type="Proteomes" id="UP000013827"/>
    </source>
</evidence>
<reference evidence="1" key="2">
    <citation type="submission" date="2024-10" db="UniProtKB">
        <authorList>
            <consortium name="EnsemblProtists"/>
        </authorList>
    </citation>
    <scope>IDENTIFICATION</scope>
</reference>
<dbReference type="EnsemblProtists" id="EOD13554">
    <property type="protein sequence ID" value="EOD13554"/>
    <property type="gene ID" value="EMIHUDRAFT_451985"/>
</dbReference>
<protein>
    <submittedName>
        <fullName evidence="1">Uncharacterized protein</fullName>
    </submittedName>
</protein>
<dbReference type="KEGG" id="ehx:EMIHUDRAFT_451985"/>
<reference evidence="2" key="1">
    <citation type="journal article" date="2013" name="Nature">
        <title>Pan genome of the phytoplankton Emiliania underpins its global distribution.</title>
        <authorList>
            <person name="Read B.A."/>
            <person name="Kegel J."/>
            <person name="Klute M.J."/>
            <person name="Kuo A."/>
            <person name="Lefebvre S.C."/>
            <person name="Maumus F."/>
            <person name="Mayer C."/>
            <person name="Miller J."/>
            <person name="Monier A."/>
            <person name="Salamov A."/>
            <person name="Young J."/>
            <person name="Aguilar M."/>
            <person name="Claverie J.M."/>
            <person name="Frickenhaus S."/>
            <person name="Gonzalez K."/>
            <person name="Herman E.K."/>
            <person name="Lin Y.C."/>
            <person name="Napier J."/>
            <person name="Ogata H."/>
            <person name="Sarno A.F."/>
            <person name="Shmutz J."/>
            <person name="Schroeder D."/>
            <person name="de Vargas C."/>
            <person name="Verret F."/>
            <person name="von Dassow P."/>
            <person name="Valentin K."/>
            <person name="Van de Peer Y."/>
            <person name="Wheeler G."/>
            <person name="Dacks J.B."/>
            <person name="Delwiche C.F."/>
            <person name="Dyhrman S.T."/>
            <person name="Glockner G."/>
            <person name="John U."/>
            <person name="Richards T."/>
            <person name="Worden A.Z."/>
            <person name="Zhang X."/>
            <person name="Grigoriev I.V."/>
            <person name="Allen A.E."/>
            <person name="Bidle K."/>
            <person name="Borodovsky M."/>
            <person name="Bowler C."/>
            <person name="Brownlee C."/>
            <person name="Cock J.M."/>
            <person name="Elias M."/>
            <person name="Gladyshev V.N."/>
            <person name="Groth M."/>
            <person name="Guda C."/>
            <person name="Hadaegh A."/>
            <person name="Iglesias-Rodriguez M.D."/>
            <person name="Jenkins J."/>
            <person name="Jones B.M."/>
            <person name="Lawson T."/>
            <person name="Leese F."/>
            <person name="Lindquist E."/>
            <person name="Lobanov A."/>
            <person name="Lomsadze A."/>
            <person name="Malik S.B."/>
            <person name="Marsh M.E."/>
            <person name="Mackinder L."/>
            <person name="Mock T."/>
            <person name="Mueller-Roeber B."/>
            <person name="Pagarete A."/>
            <person name="Parker M."/>
            <person name="Probert I."/>
            <person name="Quesneville H."/>
            <person name="Raines C."/>
            <person name="Rensing S.A."/>
            <person name="Riano-Pachon D.M."/>
            <person name="Richier S."/>
            <person name="Rokitta S."/>
            <person name="Shiraiwa Y."/>
            <person name="Soanes D.M."/>
            <person name="van der Giezen M."/>
            <person name="Wahlund T.M."/>
            <person name="Williams B."/>
            <person name="Wilson W."/>
            <person name="Wolfe G."/>
            <person name="Wurch L.L."/>
        </authorList>
    </citation>
    <scope>NUCLEOTIDE SEQUENCE</scope>
</reference>
<evidence type="ECO:0000313" key="1">
    <source>
        <dbReference type="EnsemblProtists" id="EOD13554"/>
    </source>
</evidence>
<dbReference type="PaxDb" id="2903-EOD13554"/>